<name>A0A072R0P2_BARBA</name>
<organism evidence="1 2">
    <name type="scientific">Bartonella bacilliformis Ver097</name>
    <dbReference type="NCBI Taxonomy" id="1293911"/>
    <lineage>
        <taxon>Bacteria</taxon>
        <taxon>Pseudomonadati</taxon>
        <taxon>Pseudomonadota</taxon>
        <taxon>Alphaproteobacteria</taxon>
        <taxon>Hyphomicrobiales</taxon>
        <taxon>Bartonellaceae</taxon>
        <taxon>Bartonella</taxon>
    </lineage>
</organism>
<protein>
    <submittedName>
        <fullName evidence="1">Uncharacterized protein</fullName>
    </submittedName>
</protein>
<dbReference type="EMBL" id="ASIV01000006">
    <property type="protein sequence ID" value="KEG19305.1"/>
    <property type="molecule type" value="Genomic_DNA"/>
</dbReference>
<dbReference type="Proteomes" id="UP000031740">
    <property type="component" value="Unassembled WGS sequence"/>
</dbReference>
<comment type="caution">
    <text evidence="1">The sequence shown here is derived from an EMBL/GenBank/DDBJ whole genome shotgun (WGS) entry which is preliminary data.</text>
</comment>
<dbReference type="HOGENOM" id="CLU_3372265_0_0_5"/>
<evidence type="ECO:0000313" key="2">
    <source>
        <dbReference type="Proteomes" id="UP000031740"/>
    </source>
</evidence>
<proteinExistence type="predicted"/>
<evidence type="ECO:0000313" key="1">
    <source>
        <dbReference type="EMBL" id="KEG19305.1"/>
    </source>
</evidence>
<dbReference type="AlphaFoldDB" id="A0A072R0P2"/>
<gene>
    <name evidence="1" type="ORF">H710_01086</name>
</gene>
<accession>A0A072R0P2</accession>
<sequence>MVFLERTDLVAGDDEILITYWDKQVPHCLEDKSN</sequence>
<reference evidence="1 2" key="1">
    <citation type="submission" date="2013-04" db="EMBL/GenBank/DDBJ databases">
        <title>The Genome Sequence of Bartonella bacilliformis Ver097.</title>
        <authorList>
            <consortium name="The Broad Institute Genomics Platform"/>
            <consortium name="The Broad Institute Genome Sequencing Center for Infectious Disease"/>
            <person name="Feldgarden M."/>
            <person name="Kirby J."/>
            <person name="Birtles R."/>
            <person name="Dasch G."/>
            <person name="Hendrix L."/>
            <person name="Koehler J."/>
            <person name="Walker B."/>
            <person name="Young S.K."/>
            <person name="Zeng Q."/>
            <person name="Gargeya S."/>
            <person name="Fitzgerald M."/>
            <person name="Haas B."/>
            <person name="Abouelleil A."/>
            <person name="Allen A.W."/>
            <person name="Alvarado L."/>
            <person name="Arachchi H.M."/>
            <person name="Berlin A.M."/>
            <person name="Chapman S.B."/>
            <person name="Gainer-Dewar J."/>
            <person name="Goldberg J."/>
            <person name="Griggs A."/>
            <person name="Gujja S."/>
            <person name="Hansen M."/>
            <person name="Howarth C."/>
            <person name="Imamovic A."/>
            <person name="Ireland A."/>
            <person name="Larimer J."/>
            <person name="McCowan C."/>
            <person name="Murphy C."/>
            <person name="Pearson M."/>
            <person name="Poon T.W."/>
            <person name="Priest M."/>
            <person name="Roberts A."/>
            <person name="Saif S."/>
            <person name="Shea T."/>
            <person name="Sisk P."/>
            <person name="Sykes S."/>
            <person name="Wortman J."/>
            <person name="Nusbaum C."/>
            <person name="Birren B."/>
        </authorList>
    </citation>
    <scope>NUCLEOTIDE SEQUENCE [LARGE SCALE GENOMIC DNA]</scope>
    <source>
        <strain evidence="1 2">Ver097</strain>
    </source>
</reference>